<feature type="binding site" evidence="9">
    <location>
        <begin position="314"/>
        <end position="316"/>
    </location>
    <ligand>
        <name>GTP</name>
        <dbReference type="ChEBI" id="CHEBI:37565"/>
    </ligand>
</feature>
<dbReference type="PROSITE" id="PS51881">
    <property type="entry name" value="OCT"/>
    <property type="match status" value="1"/>
</dbReference>
<keyword evidence="3 9" id="KW-0963">Cytoplasm</keyword>
<dbReference type="NCBIfam" id="TIGR02729">
    <property type="entry name" value="Obg_CgtA"/>
    <property type="match status" value="1"/>
</dbReference>
<feature type="binding site" evidence="9">
    <location>
        <position position="173"/>
    </location>
    <ligand>
        <name>Mg(2+)</name>
        <dbReference type="ChEBI" id="CHEBI:18420"/>
    </ligand>
</feature>
<organism evidence="14 15">
    <name type="scientific">Blastococcus jejuensis</name>
    <dbReference type="NCBI Taxonomy" id="351224"/>
    <lineage>
        <taxon>Bacteria</taxon>
        <taxon>Bacillati</taxon>
        <taxon>Actinomycetota</taxon>
        <taxon>Actinomycetes</taxon>
        <taxon>Geodermatophilales</taxon>
        <taxon>Geodermatophilaceae</taxon>
        <taxon>Blastococcus</taxon>
    </lineage>
</organism>
<dbReference type="EC" id="3.6.5.-" evidence="9"/>
<evidence type="ECO:0000256" key="7">
    <source>
        <dbReference type="ARBA" id="ARBA00022842"/>
    </source>
</evidence>
<feature type="domain" description="OCT" evidence="12">
    <location>
        <begin position="351"/>
        <end position="429"/>
    </location>
</feature>
<dbReference type="InterPro" id="IPR031167">
    <property type="entry name" value="G_OBG"/>
</dbReference>
<comment type="cofactor">
    <cofactor evidence="1 9">
        <name>Mg(2+)</name>
        <dbReference type="ChEBI" id="CHEBI:18420"/>
    </cofactor>
</comment>
<dbReference type="SUPFAM" id="SSF102741">
    <property type="entry name" value="Obg GTP-binding protein C-terminal domain"/>
    <property type="match status" value="1"/>
</dbReference>
<keyword evidence="7 9" id="KW-0460">Magnesium</keyword>
<evidence type="ECO:0000256" key="1">
    <source>
        <dbReference type="ARBA" id="ARBA00001946"/>
    </source>
</evidence>
<dbReference type="HAMAP" id="MF_01454">
    <property type="entry name" value="GTPase_Obg"/>
    <property type="match status" value="1"/>
</dbReference>
<comment type="similarity">
    <text evidence="2 9">Belongs to the TRAFAC class OBG-HflX-like GTPase superfamily. OBG GTPase family.</text>
</comment>
<dbReference type="Pfam" id="PF01018">
    <property type="entry name" value="GTP1_OBG"/>
    <property type="match status" value="1"/>
</dbReference>
<protein>
    <recommendedName>
        <fullName evidence="9">GTPase Obg</fullName>
        <ecNumber evidence="9">3.6.5.-</ecNumber>
    </recommendedName>
    <alternativeName>
        <fullName evidence="9">GTP-binding protein Obg</fullName>
    </alternativeName>
</protein>
<dbReference type="PRINTS" id="PR00326">
    <property type="entry name" value="GTP1OBG"/>
</dbReference>
<evidence type="ECO:0000259" key="11">
    <source>
        <dbReference type="PROSITE" id="PS51710"/>
    </source>
</evidence>
<evidence type="ECO:0000256" key="6">
    <source>
        <dbReference type="ARBA" id="ARBA00022801"/>
    </source>
</evidence>
<dbReference type="InterPro" id="IPR045086">
    <property type="entry name" value="OBG_GTPase"/>
</dbReference>
<feature type="binding site" evidence="9">
    <location>
        <position position="193"/>
    </location>
    <ligand>
        <name>Mg(2+)</name>
        <dbReference type="ChEBI" id="CHEBI:18420"/>
    </ligand>
</feature>
<evidence type="ECO:0000256" key="10">
    <source>
        <dbReference type="SAM" id="MobiDB-lite"/>
    </source>
</evidence>
<dbReference type="InterPro" id="IPR006169">
    <property type="entry name" value="GTP1_OBG_dom"/>
</dbReference>
<dbReference type="InterPro" id="IPR036346">
    <property type="entry name" value="GTP-bd_prot_GTP1/OBG_C_sf"/>
</dbReference>
<feature type="binding site" evidence="9">
    <location>
        <begin position="166"/>
        <end position="173"/>
    </location>
    <ligand>
        <name>GTP</name>
        <dbReference type="ChEBI" id="CHEBI:37565"/>
    </ligand>
</feature>
<evidence type="ECO:0000256" key="9">
    <source>
        <dbReference type="HAMAP-Rule" id="MF_01454"/>
    </source>
</evidence>
<feature type="binding site" evidence="9">
    <location>
        <begin position="191"/>
        <end position="195"/>
    </location>
    <ligand>
        <name>GTP</name>
        <dbReference type="ChEBI" id="CHEBI:37565"/>
    </ligand>
</feature>
<name>A0ABP6P0U0_9ACTN</name>
<dbReference type="CDD" id="cd01898">
    <property type="entry name" value="Obg"/>
    <property type="match status" value="1"/>
</dbReference>
<evidence type="ECO:0000313" key="14">
    <source>
        <dbReference type="EMBL" id="GAA3163871.1"/>
    </source>
</evidence>
<dbReference type="Gene3D" id="3.40.50.300">
    <property type="entry name" value="P-loop containing nucleotide triphosphate hydrolases"/>
    <property type="match status" value="1"/>
</dbReference>
<sequence>MAAFVDRVVVHVAAGNGGHGVSSVHREKYRPLGGPDGGNGGDGGDVVLEVDPNVHTLLDFHHHPHRKAGNGKPGEGSNRHGARGEDMVLRVPAGTVVSTPDGRVIADLVGAGTRVVLASGGKGGLGNAALANTRRKAPGFALLGEPGEGFDAVIELKSIADVGLVGFPSAGKSSLIAAMSSARPKIADYPFTTLVPNLGVIRSGDTVYTMADVPGLIPGASTGKGLGVQFLRHVERCAVLVHVVDMATMEPGRDPESDIEALEHELREYDEELDLVGRLRIAVLNKIDVPDARELVDLVRATLEKRGLEVFPISAATGEGLRELGFALARAVEEHRASLPPMEPARVTVTPKAVDDTGFTVEPDGDGGFVVRGVRVERWVRQTDFTNDEAVGFLADRLNRLGVEEQLAKAGAHEGDAVTIGEVTFDWVPTLPAGTLTIEESAGLGGRGTDSRIDAPHRVRAQERLAAKKLRRTPYELSEPGWTEDDLPEDAQ</sequence>
<dbReference type="Proteomes" id="UP001499924">
    <property type="component" value="Unassembled WGS sequence"/>
</dbReference>
<dbReference type="PANTHER" id="PTHR11702:SF31">
    <property type="entry name" value="MITOCHONDRIAL RIBOSOME-ASSOCIATED GTPASE 2"/>
    <property type="match status" value="1"/>
</dbReference>
<comment type="subcellular location">
    <subcellularLocation>
        <location evidence="9">Cytoplasm</location>
    </subcellularLocation>
</comment>
<dbReference type="InterPro" id="IPR036726">
    <property type="entry name" value="GTP1_OBG_dom_sf"/>
</dbReference>
<evidence type="ECO:0000256" key="8">
    <source>
        <dbReference type="ARBA" id="ARBA00023134"/>
    </source>
</evidence>
<evidence type="ECO:0000256" key="4">
    <source>
        <dbReference type="ARBA" id="ARBA00022723"/>
    </source>
</evidence>
<dbReference type="InterPro" id="IPR015349">
    <property type="entry name" value="OCT_dom"/>
</dbReference>
<dbReference type="NCBIfam" id="NF008956">
    <property type="entry name" value="PRK12299.1"/>
    <property type="match status" value="1"/>
</dbReference>
<feature type="domain" description="OBG-type G" evidence="11">
    <location>
        <begin position="160"/>
        <end position="333"/>
    </location>
</feature>
<feature type="domain" description="Obg" evidence="13">
    <location>
        <begin position="2"/>
        <end position="159"/>
    </location>
</feature>
<dbReference type="InterPro" id="IPR006073">
    <property type="entry name" value="GTP-bd"/>
</dbReference>
<feature type="region of interest" description="Disordered" evidence="10">
    <location>
        <begin position="470"/>
        <end position="492"/>
    </location>
</feature>
<keyword evidence="8 9" id="KW-0342">GTP-binding</keyword>
<comment type="caution">
    <text evidence="14">The sequence shown here is derived from an EMBL/GenBank/DDBJ whole genome shotgun (WGS) entry which is preliminary data.</text>
</comment>
<evidence type="ECO:0000259" key="13">
    <source>
        <dbReference type="PROSITE" id="PS51883"/>
    </source>
</evidence>
<dbReference type="InterPro" id="IPR006074">
    <property type="entry name" value="GTP1-OBG_CS"/>
</dbReference>
<dbReference type="InterPro" id="IPR027417">
    <property type="entry name" value="P-loop_NTPase"/>
</dbReference>
<keyword evidence="5 9" id="KW-0547">Nucleotide-binding</keyword>
<evidence type="ECO:0000259" key="12">
    <source>
        <dbReference type="PROSITE" id="PS51881"/>
    </source>
</evidence>
<dbReference type="Gene3D" id="3.30.300.350">
    <property type="entry name" value="GTP-binding protein OBG, C-terminal domain"/>
    <property type="match status" value="1"/>
</dbReference>
<accession>A0ABP6P0U0</accession>
<dbReference type="PROSITE" id="PS00905">
    <property type="entry name" value="GTP1_OBG"/>
    <property type="match status" value="1"/>
</dbReference>
<keyword evidence="6 9" id="KW-0378">Hydrolase</keyword>
<feature type="region of interest" description="Disordered" evidence="10">
    <location>
        <begin position="60"/>
        <end position="83"/>
    </location>
</feature>
<evidence type="ECO:0000256" key="5">
    <source>
        <dbReference type="ARBA" id="ARBA00022741"/>
    </source>
</evidence>
<keyword evidence="15" id="KW-1185">Reference proteome</keyword>
<dbReference type="NCBIfam" id="TIGR03595">
    <property type="entry name" value="Obg_CgtA_exten"/>
    <property type="match status" value="1"/>
</dbReference>
<dbReference type="NCBIfam" id="NF008954">
    <property type="entry name" value="PRK12296.1"/>
    <property type="match status" value="1"/>
</dbReference>
<dbReference type="Gene3D" id="2.70.210.12">
    <property type="entry name" value="GTP1/OBG domain"/>
    <property type="match status" value="1"/>
</dbReference>
<comment type="function">
    <text evidence="9">An essential GTPase which binds GTP, GDP and possibly (p)ppGpp with moderate affinity, with high nucleotide exchange rates and a fairly low GTP hydrolysis rate. Plays a role in control of the cell cycle, stress response, ribosome biogenesis and in those bacteria that undergo differentiation, in morphogenesis control.</text>
</comment>
<feature type="binding site" evidence="9">
    <location>
        <begin position="285"/>
        <end position="288"/>
    </location>
    <ligand>
        <name>GTP</name>
        <dbReference type="ChEBI" id="CHEBI:37565"/>
    </ligand>
</feature>
<dbReference type="Pfam" id="PF01926">
    <property type="entry name" value="MMR_HSR1"/>
    <property type="match status" value="1"/>
</dbReference>
<dbReference type="EMBL" id="BAAAVV010000003">
    <property type="protein sequence ID" value="GAA3163871.1"/>
    <property type="molecule type" value="Genomic_DNA"/>
</dbReference>
<feature type="compositionally biased region" description="Acidic residues" evidence="10">
    <location>
        <begin position="482"/>
        <end position="492"/>
    </location>
</feature>
<dbReference type="InterPro" id="IPR014100">
    <property type="entry name" value="GTP-bd_Obg/CgtA"/>
</dbReference>
<evidence type="ECO:0000313" key="15">
    <source>
        <dbReference type="Proteomes" id="UP001499924"/>
    </source>
</evidence>
<dbReference type="NCBIfam" id="NF008955">
    <property type="entry name" value="PRK12297.1"/>
    <property type="match status" value="1"/>
</dbReference>
<proteinExistence type="inferred from homology"/>
<evidence type="ECO:0000256" key="2">
    <source>
        <dbReference type="ARBA" id="ARBA00007699"/>
    </source>
</evidence>
<evidence type="ECO:0000256" key="3">
    <source>
        <dbReference type="ARBA" id="ARBA00022490"/>
    </source>
</evidence>
<dbReference type="Pfam" id="PF09269">
    <property type="entry name" value="DUF1967"/>
    <property type="match status" value="1"/>
</dbReference>
<gene>
    <name evidence="14" type="primary">obgE</name>
    <name evidence="9" type="synonym">obg</name>
    <name evidence="14" type="ORF">GCM10010531_15010</name>
</gene>
<dbReference type="PANTHER" id="PTHR11702">
    <property type="entry name" value="DEVELOPMENTALLY REGULATED GTP-BINDING PROTEIN-RELATED"/>
    <property type="match status" value="1"/>
</dbReference>
<feature type="binding site" evidence="9">
    <location>
        <begin position="212"/>
        <end position="215"/>
    </location>
    <ligand>
        <name>GTP</name>
        <dbReference type="ChEBI" id="CHEBI:37565"/>
    </ligand>
</feature>
<comment type="subunit">
    <text evidence="9">Monomer.</text>
</comment>
<dbReference type="PROSITE" id="PS51883">
    <property type="entry name" value="OBG"/>
    <property type="match status" value="1"/>
</dbReference>
<dbReference type="RefSeq" id="WP_344688128.1">
    <property type="nucleotide sequence ID" value="NZ_BAAAVV010000003.1"/>
</dbReference>
<dbReference type="SUPFAM" id="SSF82051">
    <property type="entry name" value="Obg GTP-binding protein N-terminal domain"/>
    <property type="match status" value="1"/>
</dbReference>
<dbReference type="SUPFAM" id="SSF52540">
    <property type="entry name" value="P-loop containing nucleoside triphosphate hydrolases"/>
    <property type="match status" value="1"/>
</dbReference>
<reference evidence="15" key="1">
    <citation type="journal article" date="2019" name="Int. J. Syst. Evol. Microbiol.">
        <title>The Global Catalogue of Microorganisms (GCM) 10K type strain sequencing project: providing services to taxonomists for standard genome sequencing and annotation.</title>
        <authorList>
            <consortium name="The Broad Institute Genomics Platform"/>
            <consortium name="The Broad Institute Genome Sequencing Center for Infectious Disease"/>
            <person name="Wu L."/>
            <person name="Ma J."/>
        </authorList>
    </citation>
    <scope>NUCLEOTIDE SEQUENCE [LARGE SCALE GENOMIC DNA]</scope>
    <source>
        <strain evidence="15">JCM 15614</strain>
    </source>
</reference>
<dbReference type="PROSITE" id="PS51710">
    <property type="entry name" value="G_OBG"/>
    <property type="match status" value="1"/>
</dbReference>
<keyword evidence="4 9" id="KW-0479">Metal-binding</keyword>